<keyword evidence="6" id="KW-1185">Reference proteome</keyword>
<dbReference type="AlphaFoldDB" id="A0A2A7V0Y6"/>
<dbReference type="Gene3D" id="3.20.20.450">
    <property type="entry name" value="EAL domain"/>
    <property type="match status" value="1"/>
</dbReference>
<dbReference type="PROSITE" id="PS50113">
    <property type="entry name" value="PAC"/>
    <property type="match status" value="1"/>
</dbReference>
<dbReference type="InterPro" id="IPR001633">
    <property type="entry name" value="EAL_dom"/>
</dbReference>
<reference evidence="6" key="1">
    <citation type="submission" date="2017-09" db="EMBL/GenBank/DDBJ databases">
        <title>FDA dAtabase for Regulatory Grade micrObial Sequences (FDA-ARGOS): Supporting development and validation of Infectious Disease Dx tests.</title>
        <authorList>
            <person name="Minogue T."/>
            <person name="Wolcott M."/>
            <person name="Wasieloski L."/>
            <person name="Aguilar W."/>
            <person name="Moore D."/>
            <person name="Tallon L."/>
            <person name="Sadzewicz L."/>
            <person name="Ott S."/>
            <person name="Zhao X."/>
            <person name="Nagaraj S."/>
            <person name="Vavikolanu K."/>
            <person name="Aluvathingal J."/>
            <person name="Nadendla S."/>
            <person name="Sichtig H."/>
        </authorList>
    </citation>
    <scope>NUCLEOTIDE SEQUENCE [LARGE SCALE GENOMIC DNA]</scope>
    <source>
        <strain evidence="6">FDAARGOS_394</strain>
    </source>
</reference>
<organism evidence="5 6">
    <name type="scientific">Comamonas terrigena</name>
    <dbReference type="NCBI Taxonomy" id="32013"/>
    <lineage>
        <taxon>Bacteria</taxon>
        <taxon>Pseudomonadati</taxon>
        <taxon>Pseudomonadota</taxon>
        <taxon>Betaproteobacteria</taxon>
        <taxon>Burkholderiales</taxon>
        <taxon>Comamonadaceae</taxon>
        <taxon>Comamonas</taxon>
    </lineage>
</organism>
<gene>
    <name evidence="5" type="ORF">CRM82_17860</name>
</gene>
<dbReference type="InterPro" id="IPR029787">
    <property type="entry name" value="Nucleotide_cyclase"/>
</dbReference>
<dbReference type="InterPro" id="IPR043128">
    <property type="entry name" value="Rev_trsase/Diguanyl_cyclase"/>
</dbReference>
<feature type="domain" description="PAS" evidence="1">
    <location>
        <begin position="242"/>
        <end position="272"/>
    </location>
</feature>
<dbReference type="PROSITE" id="PS50887">
    <property type="entry name" value="GGDEF"/>
    <property type="match status" value="1"/>
</dbReference>
<dbReference type="SUPFAM" id="SSF55785">
    <property type="entry name" value="PYP-like sensor domain (PAS domain)"/>
    <property type="match status" value="3"/>
</dbReference>
<evidence type="ECO:0000259" key="4">
    <source>
        <dbReference type="PROSITE" id="PS50887"/>
    </source>
</evidence>
<dbReference type="InterPro" id="IPR000700">
    <property type="entry name" value="PAS-assoc_C"/>
</dbReference>
<dbReference type="Pfam" id="PF13426">
    <property type="entry name" value="PAS_9"/>
    <property type="match status" value="1"/>
</dbReference>
<dbReference type="SMART" id="SM00091">
    <property type="entry name" value="PAS"/>
    <property type="match status" value="2"/>
</dbReference>
<dbReference type="InterPro" id="IPR035919">
    <property type="entry name" value="EAL_sf"/>
</dbReference>
<dbReference type="NCBIfam" id="TIGR00229">
    <property type="entry name" value="sensory_box"/>
    <property type="match status" value="1"/>
</dbReference>
<evidence type="ECO:0000313" key="6">
    <source>
        <dbReference type="Proteomes" id="UP000220246"/>
    </source>
</evidence>
<dbReference type="PROSITE" id="PS50883">
    <property type="entry name" value="EAL"/>
    <property type="match status" value="1"/>
</dbReference>
<sequence length="801" mass="88115">MTEAVWLVDPHSLTVAYSNSAAQRLVGLTGSRLQGFHVRDLAAAPQDLYRWNDVAEVSWGQVTHTQVLHASGRAIPVEQRIREVEDPEGGNWLLWTLLDRSEQEHNERELESLLAELRATLDSAADGVLVCSADGAIRAFNQKLADIWVMPAALLLQRNDAAIMAWMRDQVLSPAQYDQQLQALGQDPLVHTADILNLADRRVVERRSVPLLRHGMAVGRIFSFRDISREMEVQSGLRVAAQVFESSLDAIFIADAQGAVLQTNPACDGMLGAALSPGAQASALFAQTEPEWLDAVAQAWKEVGHWEGNRQLQRVDGSHCAVRLSWVVSRDERGQVQQSVGFIRDLTQQQAAQQKIEQLAFSDALTGLPNRLMLGQHVEQAITQDTQAEFAILFLDLDRFKIINDSLGHQFGDRVLQLVAQRLQSCLRPLDVLCRLGGDEFVLYLHACQKQHSERIARRIQDAMREPFVLDGLGFSVQCSIGMAQYPEHGRTLNELIKQADTAMYRVKASGKGSFGFYEPAMSNGLLGRVQMEHALRQALDRDALRVVYQPQVEMHTGSIVGCEALLRWTDARLGVVSPGVFIPLAEESGYIVKLGAWVLEQAVKEAMRWVKQGLGVKVSVNVSSLELHQPDYAARVASLLSAYGLPACWLELELTESALLQKEPVIVHCIEQLADLGVQLVIDDFGTGYSNLAYLKRMPISKLKVDQSFVRGLPQDMSDKAIVEAVIGLGRALDVEIVAEGVETAAQRETLMRMGCGFYQGFLCAPGVEAATFQAMLRAQAAGLEAGSLGGGVPGEDRPV</sequence>
<evidence type="ECO:0000259" key="1">
    <source>
        <dbReference type="PROSITE" id="PS50112"/>
    </source>
</evidence>
<dbReference type="PANTHER" id="PTHR44757:SF2">
    <property type="entry name" value="BIOFILM ARCHITECTURE MAINTENANCE PROTEIN MBAA"/>
    <property type="match status" value="1"/>
</dbReference>
<dbReference type="Gene3D" id="3.30.70.270">
    <property type="match status" value="1"/>
</dbReference>
<dbReference type="SMART" id="SM00267">
    <property type="entry name" value="GGDEF"/>
    <property type="match status" value="1"/>
</dbReference>
<dbReference type="Pfam" id="PF00990">
    <property type="entry name" value="GGDEF"/>
    <property type="match status" value="1"/>
</dbReference>
<dbReference type="SUPFAM" id="SSF141868">
    <property type="entry name" value="EAL domain-like"/>
    <property type="match status" value="1"/>
</dbReference>
<feature type="domain" description="GGDEF" evidence="4">
    <location>
        <begin position="388"/>
        <end position="520"/>
    </location>
</feature>
<dbReference type="InterPro" id="IPR013656">
    <property type="entry name" value="PAS_4"/>
</dbReference>
<dbReference type="Pfam" id="PF00989">
    <property type="entry name" value="PAS"/>
    <property type="match status" value="1"/>
</dbReference>
<proteinExistence type="predicted"/>
<dbReference type="InterPro" id="IPR000014">
    <property type="entry name" value="PAS"/>
</dbReference>
<dbReference type="InterPro" id="IPR000160">
    <property type="entry name" value="GGDEF_dom"/>
</dbReference>
<dbReference type="GO" id="GO:0006355">
    <property type="term" value="P:regulation of DNA-templated transcription"/>
    <property type="evidence" value="ECO:0007669"/>
    <property type="project" value="InterPro"/>
</dbReference>
<evidence type="ECO:0000259" key="3">
    <source>
        <dbReference type="PROSITE" id="PS50883"/>
    </source>
</evidence>
<dbReference type="STRING" id="1219032.GCA_001515545_00931"/>
<dbReference type="Pfam" id="PF08448">
    <property type="entry name" value="PAS_4"/>
    <property type="match status" value="1"/>
</dbReference>
<dbReference type="SMART" id="SM00052">
    <property type="entry name" value="EAL"/>
    <property type="match status" value="1"/>
</dbReference>
<comment type="caution">
    <text evidence="5">The sequence shown here is derived from an EMBL/GenBank/DDBJ whole genome shotgun (WGS) entry which is preliminary data.</text>
</comment>
<dbReference type="Pfam" id="PF00563">
    <property type="entry name" value="EAL"/>
    <property type="match status" value="1"/>
</dbReference>
<accession>A0A2A7V0Y6</accession>
<name>A0A2A7V0Y6_COMTR</name>
<dbReference type="CDD" id="cd01949">
    <property type="entry name" value="GGDEF"/>
    <property type="match status" value="1"/>
</dbReference>
<dbReference type="OrthoDB" id="9813903at2"/>
<dbReference type="FunFam" id="3.30.70.270:FF:000001">
    <property type="entry name" value="Diguanylate cyclase domain protein"/>
    <property type="match status" value="1"/>
</dbReference>
<dbReference type="SMART" id="SM00086">
    <property type="entry name" value="PAC"/>
    <property type="match status" value="1"/>
</dbReference>
<dbReference type="EMBL" id="PDEA01000001">
    <property type="protein sequence ID" value="PEH91167.1"/>
    <property type="molecule type" value="Genomic_DNA"/>
</dbReference>
<dbReference type="CDD" id="cd00130">
    <property type="entry name" value="PAS"/>
    <property type="match status" value="1"/>
</dbReference>
<dbReference type="GO" id="GO:0003824">
    <property type="term" value="F:catalytic activity"/>
    <property type="evidence" value="ECO:0007669"/>
    <property type="project" value="UniProtKB-ARBA"/>
</dbReference>
<dbReference type="InterPro" id="IPR052155">
    <property type="entry name" value="Biofilm_reg_signaling"/>
</dbReference>
<dbReference type="Gene3D" id="3.30.450.20">
    <property type="entry name" value="PAS domain"/>
    <property type="match status" value="3"/>
</dbReference>
<evidence type="ECO:0000313" key="5">
    <source>
        <dbReference type="EMBL" id="PEH91167.1"/>
    </source>
</evidence>
<dbReference type="PANTHER" id="PTHR44757">
    <property type="entry name" value="DIGUANYLATE CYCLASE DGCP"/>
    <property type="match status" value="1"/>
</dbReference>
<feature type="domain" description="PAS" evidence="1">
    <location>
        <begin position="1"/>
        <end position="35"/>
    </location>
</feature>
<feature type="domain" description="PAC" evidence="2">
    <location>
        <begin position="306"/>
        <end position="358"/>
    </location>
</feature>
<dbReference type="InterPro" id="IPR013767">
    <property type="entry name" value="PAS_fold"/>
</dbReference>
<evidence type="ECO:0000259" key="2">
    <source>
        <dbReference type="PROSITE" id="PS50113"/>
    </source>
</evidence>
<protein>
    <submittedName>
        <fullName evidence="5">Diguanylate cyclase</fullName>
    </submittedName>
</protein>
<dbReference type="CDD" id="cd01948">
    <property type="entry name" value="EAL"/>
    <property type="match status" value="1"/>
</dbReference>
<dbReference type="InterPro" id="IPR035965">
    <property type="entry name" value="PAS-like_dom_sf"/>
</dbReference>
<feature type="domain" description="EAL" evidence="3">
    <location>
        <begin position="529"/>
        <end position="782"/>
    </location>
</feature>
<dbReference type="Proteomes" id="UP000220246">
    <property type="component" value="Unassembled WGS sequence"/>
</dbReference>
<dbReference type="SUPFAM" id="SSF55073">
    <property type="entry name" value="Nucleotide cyclase"/>
    <property type="match status" value="1"/>
</dbReference>
<dbReference type="InterPro" id="IPR001610">
    <property type="entry name" value="PAC"/>
</dbReference>
<dbReference type="PROSITE" id="PS50112">
    <property type="entry name" value="PAS"/>
    <property type="match status" value="2"/>
</dbReference>
<dbReference type="NCBIfam" id="TIGR00254">
    <property type="entry name" value="GGDEF"/>
    <property type="match status" value="1"/>
</dbReference>